<dbReference type="PANTHER" id="PTHR36203:SF1">
    <property type="entry name" value="ASCORBATE-SPECIFIC PTS SYSTEM EIIA COMPONENT"/>
    <property type="match status" value="1"/>
</dbReference>
<dbReference type="GO" id="GO:0005737">
    <property type="term" value="C:cytoplasm"/>
    <property type="evidence" value="ECO:0007669"/>
    <property type="project" value="UniProtKB-SubCell"/>
</dbReference>
<evidence type="ECO:0000256" key="2">
    <source>
        <dbReference type="ARBA" id="ARBA00022448"/>
    </source>
</evidence>
<sequence length="157" mass="17330">MEIIFDPSLIALKQNISRAEEAIELAGSLLAVRQICSAEYVNEMLTVYEDFGAAIVIDDGLPCRMPGRKRALQTGFSLVTTATPISFGHDEFDPVSVVIAIAGADADSHIKMIQLIASLIESDIVTFLQQENDVNSVLHFIQNKWSSHYVSYQNGLW</sequence>
<dbReference type="InterPro" id="IPR016152">
    <property type="entry name" value="PTrfase/Anion_transptr"/>
</dbReference>
<evidence type="ECO:0000256" key="8">
    <source>
        <dbReference type="ARBA" id="ARBA00037387"/>
    </source>
</evidence>
<evidence type="ECO:0000256" key="7">
    <source>
        <dbReference type="ARBA" id="ARBA00022777"/>
    </source>
</evidence>
<protein>
    <recommendedName>
        <fullName evidence="9">Ascorbate-specific PTS system EIIA component</fullName>
    </recommendedName>
    <alternativeName>
        <fullName evidence="10">Ascorbate-specific phosphotransferase enzyme IIA component</fullName>
    </alternativeName>
</protein>
<gene>
    <name evidence="12" type="ORF">J4730_00795</name>
</gene>
<dbReference type="EMBL" id="JAGETM010000001">
    <property type="protein sequence ID" value="MBO1997103.1"/>
    <property type="molecule type" value="Genomic_DNA"/>
</dbReference>
<dbReference type="PROSITE" id="PS51094">
    <property type="entry name" value="PTS_EIIA_TYPE_2"/>
    <property type="match status" value="1"/>
</dbReference>
<keyword evidence="12" id="KW-0762">Sugar transport</keyword>
<evidence type="ECO:0000259" key="11">
    <source>
        <dbReference type="PROSITE" id="PS51094"/>
    </source>
</evidence>
<evidence type="ECO:0000256" key="6">
    <source>
        <dbReference type="ARBA" id="ARBA00022683"/>
    </source>
</evidence>
<reference evidence="12" key="1">
    <citation type="submission" date="2021-03" db="EMBL/GenBank/DDBJ databases">
        <title>Molecular epidemiology and mechanisms of colistin and carbapenem resistance in Enterobacteriaceae from clinical isolates, the environment and porcine samples in Pretoria, South Africa.</title>
        <authorList>
            <person name="Bogoshi D."/>
            <person name="Mbelle N.M."/>
            <person name="Naidoo V."/>
            <person name="Osei Sekyere J."/>
        </authorList>
    </citation>
    <scope>NUCLEOTIDE SEQUENCE</scope>
    <source>
        <strain evidence="12">C027</strain>
    </source>
</reference>
<dbReference type="Proteomes" id="UP000664002">
    <property type="component" value="Unassembled WGS sequence"/>
</dbReference>
<evidence type="ECO:0000256" key="3">
    <source>
        <dbReference type="ARBA" id="ARBA00022490"/>
    </source>
</evidence>
<keyword evidence="2" id="KW-0813">Transport</keyword>
<keyword evidence="7" id="KW-0418">Kinase</keyword>
<proteinExistence type="predicted"/>
<evidence type="ECO:0000256" key="10">
    <source>
        <dbReference type="ARBA" id="ARBA00042072"/>
    </source>
</evidence>
<keyword evidence="3" id="KW-0963">Cytoplasm</keyword>
<evidence type="ECO:0000313" key="13">
    <source>
        <dbReference type="Proteomes" id="UP000664002"/>
    </source>
</evidence>
<dbReference type="Gene3D" id="3.40.930.10">
    <property type="entry name" value="Mannitol-specific EII, Chain A"/>
    <property type="match status" value="1"/>
</dbReference>
<dbReference type="InterPro" id="IPR002178">
    <property type="entry name" value="PTS_EIIA_type-2_dom"/>
</dbReference>
<keyword evidence="5" id="KW-0808">Transferase</keyword>
<evidence type="ECO:0000256" key="9">
    <source>
        <dbReference type="ARBA" id="ARBA00041175"/>
    </source>
</evidence>
<dbReference type="InterPro" id="IPR051351">
    <property type="entry name" value="Ascorbate-PTS_EIIA_comp"/>
</dbReference>
<comment type="function">
    <text evidence="8">The phosphoenolpyruvate-dependent sugar phosphotransferase system (sugar PTS), a major carbohydrate active transport system, catalyzes the phosphorylation of incoming sugar substrates concomitantly with their translocation across the cell membrane. The enzyme II UlaABC PTS system is involved in ascorbate transport.</text>
</comment>
<organism evidence="12 13">
    <name type="scientific">Klebsiella pneumoniae</name>
    <dbReference type="NCBI Taxonomy" id="573"/>
    <lineage>
        <taxon>Bacteria</taxon>
        <taxon>Pseudomonadati</taxon>
        <taxon>Pseudomonadota</taxon>
        <taxon>Gammaproteobacteria</taxon>
        <taxon>Enterobacterales</taxon>
        <taxon>Enterobacteriaceae</taxon>
        <taxon>Klebsiella/Raoultella group</taxon>
        <taxon>Klebsiella</taxon>
        <taxon>Klebsiella pneumoniae complex</taxon>
    </lineage>
</organism>
<evidence type="ECO:0000313" key="12">
    <source>
        <dbReference type="EMBL" id="MBO1997103.1"/>
    </source>
</evidence>
<dbReference type="GO" id="GO:0016301">
    <property type="term" value="F:kinase activity"/>
    <property type="evidence" value="ECO:0007669"/>
    <property type="project" value="UniProtKB-KW"/>
</dbReference>
<keyword evidence="6" id="KW-0598">Phosphotransferase system</keyword>
<accession>A0A939SUH3</accession>
<dbReference type="Pfam" id="PF00359">
    <property type="entry name" value="PTS_EIIA_2"/>
    <property type="match status" value="1"/>
</dbReference>
<dbReference type="GO" id="GO:0009401">
    <property type="term" value="P:phosphoenolpyruvate-dependent sugar phosphotransferase system"/>
    <property type="evidence" value="ECO:0007669"/>
    <property type="project" value="UniProtKB-KW"/>
</dbReference>
<feature type="domain" description="PTS EIIA type-2" evidence="11">
    <location>
        <begin position="3"/>
        <end position="144"/>
    </location>
</feature>
<evidence type="ECO:0000256" key="1">
    <source>
        <dbReference type="ARBA" id="ARBA00004496"/>
    </source>
</evidence>
<comment type="subcellular location">
    <subcellularLocation>
        <location evidence="1">Cytoplasm</location>
    </subcellularLocation>
</comment>
<keyword evidence="4" id="KW-0597">Phosphoprotein</keyword>
<dbReference type="AlphaFoldDB" id="A0A939SUH3"/>
<comment type="caution">
    <text evidence="12">The sequence shown here is derived from an EMBL/GenBank/DDBJ whole genome shotgun (WGS) entry which is preliminary data.</text>
</comment>
<evidence type="ECO:0000256" key="5">
    <source>
        <dbReference type="ARBA" id="ARBA00022679"/>
    </source>
</evidence>
<dbReference type="PANTHER" id="PTHR36203">
    <property type="entry name" value="ASCORBATE-SPECIFIC PTS SYSTEM EIIA COMPONENT"/>
    <property type="match status" value="1"/>
</dbReference>
<evidence type="ECO:0000256" key="4">
    <source>
        <dbReference type="ARBA" id="ARBA00022553"/>
    </source>
</evidence>
<name>A0A939SUH3_KLEPN</name>
<dbReference type="SUPFAM" id="SSF55804">
    <property type="entry name" value="Phoshotransferase/anion transport protein"/>
    <property type="match status" value="1"/>
</dbReference>